<feature type="repeat" description="WD" evidence="3">
    <location>
        <begin position="966"/>
        <end position="998"/>
    </location>
</feature>
<dbReference type="SUPFAM" id="SSF50998">
    <property type="entry name" value="Quinoprotein alcohol dehydrogenase-like"/>
    <property type="match status" value="1"/>
</dbReference>
<dbReference type="EMBL" id="JARIHO010000068">
    <property type="protein sequence ID" value="KAJ7314169.1"/>
    <property type="molecule type" value="Genomic_DNA"/>
</dbReference>
<dbReference type="Gene3D" id="2.130.10.10">
    <property type="entry name" value="YVTN repeat-like/Quinoprotein amine dehydrogenase"/>
    <property type="match status" value="5"/>
</dbReference>
<feature type="repeat" description="WD" evidence="3">
    <location>
        <begin position="709"/>
        <end position="749"/>
    </location>
</feature>
<feature type="repeat" description="WD" evidence="3">
    <location>
        <begin position="880"/>
        <end position="921"/>
    </location>
</feature>
<dbReference type="InterPro" id="IPR027417">
    <property type="entry name" value="P-loop_NTPase"/>
</dbReference>
<feature type="repeat" description="WD" evidence="3">
    <location>
        <begin position="1053"/>
        <end position="1085"/>
    </location>
</feature>
<evidence type="ECO:0008006" key="8">
    <source>
        <dbReference type="Google" id="ProtNLM"/>
    </source>
</evidence>
<dbReference type="PANTHER" id="PTHR22847:SF637">
    <property type="entry name" value="WD REPEAT DOMAIN 5B"/>
    <property type="match status" value="1"/>
</dbReference>
<feature type="domain" description="EML-like second beta-propeller" evidence="4">
    <location>
        <begin position="844"/>
        <end position="1003"/>
    </location>
</feature>
<organism evidence="6 7">
    <name type="scientific">Mycena albidolilacea</name>
    <dbReference type="NCBI Taxonomy" id="1033008"/>
    <lineage>
        <taxon>Eukaryota</taxon>
        <taxon>Fungi</taxon>
        <taxon>Dikarya</taxon>
        <taxon>Basidiomycota</taxon>
        <taxon>Agaricomycotina</taxon>
        <taxon>Agaricomycetes</taxon>
        <taxon>Agaricomycetidae</taxon>
        <taxon>Agaricales</taxon>
        <taxon>Marasmiineae</taxon>
        <taxon>Mycenaceae</taxon>
        <taxon>Mycena</taxon>
    </lineage>
</organism>
<dbReference type="PANTHER" id="PTHR22847">
    <property type="entry name" value="WD40 REPEAT PROTEIN"/>
    <property type="match status" value="1"/>
</dbReference>
<dbReference type="InterPro" id="IPR015943">
    <property type="entry name" value="WD40/YVTN_repeat-like_dom_sf"/>
</dbReference>
<dbReference type="InterPro" id="IPR019775">
    <property type="entry name" value="WD40_repeat_CS"/>
</dbReference>
<evidence type="ECO:0000259" key="4">
    <source>
        <dbReference type="Pfam" id="PF23414"/>
    </source>
</evidence>
<evidence type="ECO:0000256" key="3">
    <source>
        <dbReference type="PROSITE-ProRule" id="PRU00221"/>
    </source>
</evidence>
<keyword evidence="2" id="KW-0677">Repeat</keyword>
<evidence type="ECO:0000313" key="7">
    <source>
        <dbReference type="Proteomes" id="UP001218218"/>
    </source>
</evidence>
<dbReference type="Pfam" id="PF23414">
    <property type="entry name" value="Beta-prop_EML_2"/>
    <property type="match status" value="1"/>
</dbReference>
<dbReference type="Pfam" id="PF00400">
    <property type="entry name" value="WD40"/>
    <property type="match status" value="10"/>
</dbReference>
<dbReference type="SMART" id="SM00320">
    <property type="entry name" value="WD40"/>
    <property type="match status" value="14"/>
</dbReference>
<dbReference type="InterPro" id="IPR001680">
    <property type="entry name" value="WD40_rpt"/>
</dbReference>
<feature type="repeat" description="WD" evidence="3">
    <location>
        <begin position="1268"/>
        <end position="1301"/>
    </location>
</feature>
<dbReference type="PROSITE" id="PS50294">
    <property type="entry name" value="WD_REPEATS_REGION"/>
    <property type="match status" value="14"/>
</dbReference>
<dbReference type="SUPFAM" id="SSF50978">
    <property type="entry name" value="WD40 repeat-like"/>
    <property type="match status" value="1"/>
</dbReference>
<proteinExistence type="predicted"/>
<evidence type="ECO:0000256" key="1">
    <source>
        <dbReference type="ARBA" id="ARBA00022574"/>
    </source>
</evidence>
<dbReference type="Proteomes" id="UP001218218">
    <property type="component" value="Unassembled WGS sequence"/>
</dbReference>
<dbReference type="InterPro" id="IPR020472">
    <property type="entry name" value="WD40_PAC1"/>
</dbReference>
<feature type="repeat" description="WD" evidence="3">
    <location>
        <begin position="1183"/>
        <end position="1224"/>
    </location>
</feature>
<dbReference type="CDD" id="cd00200">
    <property type="entry name" value="WD40"/>
    <property type="match status" value="2"/>
</dbReference>
<feature type="repeat" description="WD" evidence="3">
    <location>
        <begin position="1096"/>
        <end position="1137"/>
    </location>
</feature>
<keyword evidence="7" id="KW-1185">Reference proteome</keyword>
<feature type="repeat" description="WD" evidence="3">
    <location>
        <begin position="1232"/>
        <end position="1266"/>
    </location>
</feature>
<feature type="domain" description="Nephrocystin 3-like N-terminal" evidence="5">
    <location>
        <begin position="167"/>
        <end position="329"/>
    </location>
</feature>
<feature type="repeat" description="WD" evidence="3">
    <location>
        <begin position="1140"/>
        <end position="1181"/>
    </location>
</feature>
<feature type="repeat" description="WD" evidence="3">
    <location>
        <begin position="923"/>
        <end position="964"/>
    </location>
</feature>
<dbReference type="InterPro" id="IPR055442">
    <property type="entry name" value="Beta-prop_EML-like_2nd"/>
</dbReference>
<dbReference type="SUPFAM" id="SSF52540">
    <property type="entry name" value="P-loop containing nucleoside triphosphate hydrolases"/>
    <property type="match status" value="1"/>
</dbReference>
<dbReference type="GO" id="GO:1990234">
    <property type="term" value="C:transferase complex"/>
    <property type="evidence" value="ECO:0007669"/>
    <property type="project" value="UniProtKB-ARBA"/>
</dbReference>
<evidence type="ECO:0000256" key="2">
    <source>
        <dbReference type="ARBA" id="ARBA00022737"/>
    </source>
</evidence>
<dbReference type="InterPro" id="IPR036322">
    <property type="entry name" value="WD40_repeat_dom_sf"/>
</dbReference>
<dbReference type="Pfam" id="PF24883">
    <property type="entry name" value="NPHP3_N"/>
    <property type="match status" value="1"/>
</dbReference>
<feature type="repeat" description="WD" evidence="3">
    <location>
        <begin position="837"/>
        <end position="871"/>
    </location>
</feature>
<protein>
    <recommendedName>
        <fullName evidence="8">NACHT domain-containing protein</fullName>
    </recommendedName>
</protein>
<gene>
    <name evidence="6" type="ORF">DFH08DRAFT_432364</name>
</gene>
<dbReference type="PROSITE" id="PS00678">
    <property type="entry name" value="WD_REPEATS_1"/>
    <property type="match status" value="8"/>
</dbReference>
<name>A0AAD6Z9U2_9AGAR</name>
<evidence type="ECO:0000259" key="5">
    <source>
        <dbReference type="Pfam" id="PF24883"/>
    </source>
</evidence>
<feature type="repeat" description="WD" evidence="3">
    <location>
        <begin position="1010"/>
        <end position="1051"/>
    </location>
</feature>
<dbReference type="InterPro" id="IPR011047">
    <property type="entry name" value="Quinoprotein_ADH-like_sf"/>
</dbReference>
<dbReference type="PROSITE" id="PS50082">
    <property type="entry name" value="WD_REPEATS_2"/>
    <property type="match status" value="14"/>
</dbReference>
<evidence type="ECO:0000313" key="6">
    <source>
        <dbReference type="EMBL" id="KAJ7314169.1"/>
    </source>
</evidence>
<feature type="repeat" description="WD" evidence="3">
    <location>
        <begin position="794"/>
        <end position="835"/>
    </location>
</feature>
<sequence length="1413" mass="156554">MLEARDKCEENVRVLLEDMADSLDCIADVRQFVRLAQLKRALGEVDPLMREAVNFLARYISKSPSAKIIAFVTFSTETENQLASLTARFLSFKRKFDRGLAVQSGMAVMEIRQASASMEEQLKFLLDESVLRREDDILQRLKSRSLNATQRHEMCLEGTRIDILGAVDEWIHDLHAPNIFWLHGHPGTGKSAIAATVRDRLLRAGRLGASFFFRREDFAAQTPEALWCSVAYDLAQKHPSIRTTVVEKLTSREVDPDVTGHYEIFNELIAIPLSSSVAVAPGSLPVVVIDALDECGGLEEARSYQEKVLRGLTHWRSLPSQFKIFVTSRNEGSIGTVLRSGQLRCRFLEVGDSVTGNSTMDITNYLRHGFDQILEDFTTIPRPWPSSSEMKILTDAAAGLFIWASTVLKIVAAGQPTRELDAVLDMIRTGNVIGEMDRLTQLYKGLLASKFRTRPQMSMFKEIAGTIIAARIPLSSQDLLNLLQTLTVTDIEFFCKQLGSVLGNNSGLRFLHHSFVDFLVTISADSGFHYSVIESDYRLAKACISIMKRKLHFNMGNITTSYLRNSDIPGLAERIPEYVYYSCRFWTSHLRTIGDLRNEIRDLLQLHLLGWLEVLSIRSAVGAATESLESLFRLLLDNDELKQLTSDALSFLRSFATPISSAVPHIYLSALAVSPRTSRTRRNYIGSIQGLIEIKSGGDEDWSVLQGILAGHTNCVWSAAFSPDGRRIVSASDDAIYIWDADTQIRIGEPLQGHSGSVWSVAFSGDGRWIVSGGDDQTIRVWDANTHLQVGEVLQGHSDSVFSVAFSPDGQNIISGSGDHTVRLWDTNTRKQVGRAFEGHLSTVFAVAFSPDGRRIVSGSEDHTVRLWDVSAHVQIGETLRGHSETVFSVAFSPDGIQIASGSEDSTVCIWEADTQVQTGEALQGHSDAVHCVAFSPDGRHVVSGSGDYSIQIWDAHTHMQVPDTLFKHSEAVWCVAFSPDGLRIVSGSSDYSVRLWDAKPQMRRLDQTTQGHSDTVWSVAVSPDGRYIVSGSEDHTLRIWDSNTQVQVGETLQGHTAPVFSVDFSPDGCRIVSGSGDNSIRLWDPDTQLQLGDTLHEHRSWVYSVVFSPDGRKIISGSADHTVRIWNADTQTQMQVGILQGHSDTVLSVACSPDSRHIVSGSEDQTIRIWDVNTRMQVGRVLQGHTGNVHSLSFSPDGQYILSGSEDCTIRVWDVKTQMEVGEALQGHWEIWCVAFSPNGQQIASGSGDYTVRVWDAEARTQLGDAFEGQGGTVWSVAYSPDGRRVVAGCTDSVIHIWDVVHMQERDSDSVGPLRSEHGSISGREKLNHDLPLDRISLLDPNTSHISSSVTIRKDGWLVGPNGELLLWIPHHLIPRLPQHRLLGFLSSRGPMISFDTSRFFHGDEWTRCVAG</sequence>
<reference evidence="6" key="1">
    <citation type="submission" date="2023-03" db="EMBL/GenBank/DDBJ databases">
        <title>Massive genome expansion in bonnet fungi (Mycena s.s.) driven by repeated elements and novel gene families across ecological guilds.</title>
        <authorList>
            <consortium name="Lawrence Berkeley National Laboratory"/>
            <person name="Harder C.B."/>
            <person name="Miyauchi S."/>
            <person name="Viragh M."/>
            <person name="Kuo A."/>
            <person name="Thoen E."/>
            <person name="Andreopoulos B."/>
            <person name="Lu D."/>
            <person name="Skrede I."/>
            <person name="Drula E."/>
            <person name="Henrissat B."/>
            <person name="Morin E."/>
            <person name="Kohler A."/>
            <person name="Barry K."/>
            <person name="LaButti K."/>
            <person name="Morin E."/>
            <person name="Salamov A."/>
            <person name="Lipzen A."/>
            <person name="Mereny Z."/>
            <person name="Hegedus B."/>
            <person name="Baldrian P."/>
            <person name="Stursova M."/>
            <person name="Weitz H."/>
            <person name="Taylor A."/>
            <person name="Grigoriev I.V."/>
            <person name="Nagy L.G."/>
            <person name="Martin F."/>
            <person name="Kauserud H."/>
        </authorList>
    </citation>
    <scope>NUCLEOTIDE SEQUENCE</scope>
    <source>
        <strain evidence="6">CBHHK002</strain>
    </source>
</reference>
<comment type="caution">
    <text evidence="6">The sequence shown here is derived from an EMBL/GenBank/DDBJ whole genome shotgun (WGS) entry which is preliminary data.</text>
</comment>
<dbReference type="Gene3D" id="3.40.50.300">
    <property type="entry name" value="P-loop containing nucleotide triphosphate hydrolases"/>
    <property type="match status" value="1"/>
</dbReference>
<accession>A0AAD6Z9U2</accession>
<feature type="repeat" description="WD" evidence="3">
    <location>
        <begin position="751"/>
        <end position="786"/>
    </location>
</feature>
<dbReference type="PRINTS" id="PR00320">
    <property type="entry name" value="GPROTEINBRPT"/>
</dbReference>
<keyword evidence="1 3" id="KW-0853">WD repeat</keyword>
<dbReference type="InterPro" id="IPR056884">
    <property type="entry name" value="NPHP3-like_N"/>
</dbReference>